<dbReference type="Proteomes" id="UP000007752">
    <property type="component" value="Chromosome 11"/>
</dbReference>
<dbReference type="AlphaFoldDB" id="B9GAN0"/>
<protein>
    <submittedName>
        <fullName evidence="2">Uncharacterized protein</fullName>
    </submittedName>
</protein>
<organism evidence="2">
    <name type="scientific">Oryza sativa subsp. japonica</name>
    <name type="common">Rice</name>
    <dbReference type="NCBI Taxonomy" id="39947"/>
    <lineage>
        <taxon>Eukaryota</taxon>
        <taxon>Viridiplantae</taxon>
        <taxon>Streptophyta</taxon>
        <taxon>Embryophyta</taxon>
        <taxon>Tracheophyta</taxon>
        <taxon>Spermatophyta</taxon>
        <taxon>Magnoliopsida</taxon>
        <taxon>Liliopsida</taxon>
        <taxon>Poales</taxon>
        <taxon>Poaceae</taxon>
        <taxon>BOP clade</taxon>
        <taxon>Oryzoideae</taxon>
        <taxon>Oryzeae</taxon>
        <taxon>Oryzinae</taxon>
        <taxon>Oryza</taxon>
        <taxon>Oryza sativa</taxon>
    </lineage>
</organism>
<sequence length="351" mass="39974">MAFVVEGFSASRLFESADSTPYTNFTMNVPTLECVASGKRSRPLKIKSVRRNQAEKHCSRASSLVSNRKKIWDSRSLSTRGLAPVTAQQRHHYITSILARMDYQVPSPQAEGEDISNVKLRVAEDDELEALSPLYRRAWALYPLLTTDGRPQQRRRQPARHISCNLAGSDRDLSEQVNRWRVMSSVRWRAMSFMQYRRLAMGRGVGTSPLACGFTRLRPWRDEQGGTSPCHQPLRGPPLLQGPCTTGASDSCQWLEGKKNNMRHDSQREWKDRMGKQSEKKEKESSKPEVEEFGSISLLPARTRIMDPDSVGLAKHQDWSFITHTFVFYRSALLSLGLSLSRTYKHTKTPF</sequence>
<gene>
    <name evidence="2" type="ORF">OsJ_33868</name>
</gene>
<accession>B9GAN0</accession>
<feature type="compositionally biased region" description="Basic and acidic residues" evidence="1">
    <location>
        <begin position="263"/>
        <end position="290"/>
    </location>
</feature>
<evidence type="ECO:0000313" key="2">
    <source>
        <dbReference type="EMBL" id="EEE52086.1"/>
    </source>
</evidence>
<name>B9GAN0_ORYSJ</name>
<dbReference type="EMBL" id="CM000148">
    <property type="protein sequence ID" value="EEE52086.1"/>
    <property type="molecule type" value="Genomic_DNA"/>
</dbReference>
<feature type="region of interest" description="Disordered" evidence="1">
    <location>
        <begin position="263"/>
        <end position="292"/>
    </location>
</feature>
<evidence type="ECO:0000256" key="1">
    <source>
        <dbReference type="SAM" id="MobiDB-lite"/>
    </source>
</evidence>
<proteinExistence type="predicted"/>
<reference evidence="2" key="1">
    <citation type="journal article" date="2005" name="PLoS Biol.">
        <title>The genomes of Oryza sativa: a history of duplications.</title>
        <authorList>
            <person name="Yu J."/>
            <person name="Wang J."/>
            <person name="Lin W."/>
            <person name="Li S."/>
            <person name="Li H."/>
            <person name="Zhou J."/>
            <person name="Ni P."/>
            <person name="Dong W."/>
            <person name="Hu S."/>
            <person name="Zeng C."/>
            <person name="Zhang J."/>
            <person name="Zhang Y."/>
            <person name="Li R."/>
            <person name="Xu Z."/>
            <person name="Li S."/>
            <person name="Li X."/>
            <person name="Zheng H."/>
            <person name="Cong L."/>
            <person name="Lin L."/>
            <person name="Yin J."/>
            <person name="Geng J."/>
            <person name="Li G."/>
            <person name="Shi J."/>
            <person name="Liu J."/>
            <person name="Lv H."/>
            <person name="Li J."/>
            <person name="Wang J."/>
            <person name="Deng Y."/>
            <person name="Ran L."/>
            <person name="Shi X."/>
            <person name="Wang X."/>
            <person name="Wu Q."/>
            <person name="Li C."/>
            <person name="Ren X."/>
            <person name="Wang J."/>
            <person name="Wang X."/>
            <person name="Li D."/>
            <person name="Liu D."/>
            <person name="Zhang X."/>
            <person name="Ji Z."/>
            <person name="Zhao W."/>
            <person name="Sun Y."/>
            <person name="Zhang Z."/>
            <person name="Bao J."/>
            <person name="Han Y."/>
            <person name="Dong L."/>
            <person name="Ji J."/>
            <person name="Chen P."/>
            <person name="Wu S."/>
            <person name="Liu J."/>
            <person name="Xiao Y."/>
            <person name="Bu D."/>
            <person name="Tan J."/>
            <person name="Yang L."/>
            <person name="Ye C."/>
            <person name="Zhang J."/>
            <person name="Xu J."/>
            <person name="Zhou Y."/>
            <person name="Yu Y."/>
            <person name="Zhang B."/>
            <person name="Zhuang S."/>
            <person name="Wei H."/>
            <person name="Liu B."/>
            <person name="Lei M."/>
            <person name="Yu H."/>
            <person name="Li Y."/>
            <person name="Xu H."/>
            <person name="Wei S."/>
            <person name="He X."/>
            <person name="Fang L."/>
            <person name="Zhang Z."/>
            <person name="Zhang Y."/>
            <person name="Huang X."/>
            <person name="Su Z."/>
            <person name="Tong W."/>
            <person name="Li J."/>
            <person name="Tong Z."/>
            <person name="Li S."/>
            <person name="Ye J."/>
            <person name="Wang L."/>
            <person name="Fang L."/>
            <person name="Lei T."/>
            <person name="Chen C."/>
            <person name="Chen H."/>
            <person name="Xu Z."/>
            <person name="Li H."/>
            <person name="Huang H."/>
            <person name="Zhang F."/>
            <person name="Xu H."/>
            <person name="Li N."/>
            <person name="Zhao C."/>
            <person name="Li S."/>
            <person name="Dong L."/>
            <person name="Huang Y."/>
            <person name="Li L."/>
            <person name="Xi Y."/>
            <person name="Qi Q."/>
            <person name="Li W."/>
            <person name="Zhang B."/>
            <person name="Hu W."/>
            <person name="Zhang Y."/>
            <person name="Tian X."/>
            <person name="Jiao Y."/>
            <person name="Liang X."/>
            <person name="Jin J."/>
            <person name="Gao L."/>
            <person name="Zheng W."/>
            <person name="Hao B."/>
            <person name="Liu S."/>
            <person name="Wang W."/>
            <person name="Yuan L."/>
            <person name="Cao M."/>
            <person name="McDermott J."/>
            <person name="Samudrala R."/>
            <person name="Wang J."/>
            <person name="Wong G.K."/>
            <person name="Yang H."/>
        </authorList>
    </citation>
    <scope>NUCLEOTIDE SEQUENCE [LARGE SCALE GENOMIC DNA]</scope>
</reference>
<reference evidence="2" key="2">
    <citation type="submission" date="2008-12" db="EMBL/GenBank/DDBJ databases">
        <title>Improved gene annotation of the rice (Oryza sativa) genomes.</title>
        <authorList>
            <person name="Wang J."/>
            <person name="Li R."/>
            <person name="Fan W."/>
            <person name="Huang Q."/>
            <person name="Zhang J."/>
            <person name="Zhou Y."/>
            <person name="Hu Y."/>
            <person name="Zi S."/>
            <person name="Li J."/>
            <person name="Ni P."/>
            <person name="Zheng H."/>
            <person name="Zhang Y."/>
            <person name="Zhao M."/>
            <person name="Hao Q."/>
            <person name="McDermott J."/>
            <person name="Samudrala R."/>
            <person name="Kristiansen K."/>
            <person name="Wong G.K.-S."/>
        </authorList>
    </citation>
    <scope>NUCLEOTIDE SEQUENCE</scope>
</reference>